<dbReference type="EMBL" id="WVTA01000017">
    <property type="protein sequence ID" value="KAK3200841.1"/>
    <property type="molecule type" value="Genomic_DNA"/>
</dbReference>
<evidence type="ECO:0000256" key="1">
    <source>
        <dbReference type="SAM" id="MobiDB-lite"/>
    </source>
</evidence>
<accession>A0AAN6RCS5</accession>
<feature type="compositionally biased region" description="Polar residues" evidence="1">
    <location>
        <begin position="479"/>
        <end position="513"/>
    </location>
</feature>
<feature type="compositionally biased region" description="Polar residues" evidence="1">
    <location>
        <begin position="344"/>
        <end position="355"/>
    </location>
</feature>
<organism evidence="2 3">
    <name type="scientific">Pseudopithomyces chartarum</name>
    <dbReference type="NCBI Taxonomy" id="1892770"/>
    <lineage>
        <taxon>Eukaryota</taxon>
        <taxon>Fungi</taxon>
        <taxon>Dikarya</taxon>
        <taxon>Ascomycota</taxon>
        <taxon>Pezizomycotina</taxon>
        <taxon>Dothideomycetes</taxon>
        <taxon>Pleosporomycetidae</taxon>
        <taxon>Pleosporales</taxon>
        <taxon>Massarineae</taxon>
        <taxon>Didymosphaeriaceae</taxon>
        <taxon>Pseudopithomyces</taxon>
    </lineage>
</organism>
<feature type="compositionally biased region" description="Basic and acidic residues" evidence="1">
    <location>
        <begin position="108"/>
        <end position="127"/>
    </location>
</feature>
<feature type="region of interest" description="Disordered" evidence="1">
    <location>
        <begin position="342"/>
        <end position="405"/>
    </location>
</feature>
<feature type="region of interest" description="Disordered" evidence="1">
    <location>
        <begin position="106"/>
        <end position="127"/>
    </location>
</feature>
<reference evidence="2 3" key="1">
    <citation type="submission" date="2021-02" db="EMBL/GenBank/DDBJ databases">
        <title>Genome assembly of Pseudopithomyces chartarum.</title>
        <authorList>
            <person name="Jauregui R."/>
            <person name="Singh J."/>
            <person name="Voisey C."/>
        </authorList>
    </citation>
    <scope>NUCLEOTIDE SEQUENCE [LARGE SCALE GENOMIC DNA]</scope>
    <source>
        <strain evidence="2 3">AGR01</strain>
    </source>
</reference>
<proteinExistence type="predicted"/>
<dbReference type="AlphaFoldDB" id="A0AAN6RCS5"/>
<evidence type="ECO:0000313" key="3">
    <source>
        <dbReference type="Proteomes" id="UP001280581"/>
    </source>
</evidence>
<sequence length="817" mass="89604">MKDSPYYRCHVFESSGRGVAGVHPIPEHELLRFNEEERAELLHDVETIEKEWDWSSPYDKSHFTETRTTLYKLAKNDSTAERLTEENTKHNVRVDAGYFPDDIVSTNSEHDVGRHSHHDGGAETTEDKYASLPAKSKNRPWYNDKLSSSTYELLESASIEDLKMAADHYKASADAIEKKLNFARAPSPEAEKPNPQPLHPAAEAKDILNNSVVPGFFKLILPYLPKRSPGPLDALRPPTPPMEGDESAYDLARRYFLKYDQTRLPLLAVNWKFTQPVDSLATNDINDSVVIQEHTEDNGSIVAKGDGGINSSILKSQSIPASGKSSLSHQIDAFSELLMPNDLPINSSESNTESQPPILGGEDSVESLQFGNNAKIGADHTNDLTANDQSESIPPTGLDDDVSKSHNASANTMLQSGSAHGTPLLFTSENGQAERSEVESPDLATLEGVFHSHETDMKHEVNTEKPFHDTEPRKKDKSNTTTAQHVFTTQEALQINSSTSADQAAENASLSKEAKSLQQSGTALSLTPELVSVTATEDEVSHAIVHIAGILHSDPSTGIEYAALEEAHHLISANPDIITFTVPSRSDNKSTELVQISLRPAPPARSVSIITKLDSIRSTLNSLFVIYMYLAGGIPSLRLPPAWYLAVSTTLVASKYILVFVEYKFGPNSTERSSTNIASYLRISPLIKILGSTLLTGITLFFLTSPAAPVRVVQAQCTHCPNTPPHLIFGSSTAMSPANYTPSPYISVPRVFGLNMTYWLPTAICEAIHENRVGNYDAGVGVWTRWVPNKMTALTVGLGAMVVGEEIWRLKVYQGWW</sequence>
<protein>
    <submittedName>
        <fullName evidence="2">Uncharacterized protein</fullName>
    </submittedName>
</protein>
<dbReference type="Proteomes" id="UP001280581">
    <property type="component" value="Unassembled WGS sequence"/>
</dbReference>
<feature type="compositionally biased region" description="Basic and acidic residues" evidence="1">
    <location>
        <begin position="453"/>
        <end position="478"/>
    </location>
</feature>
<keyword evidence="3" id="KW-1185">Reference proteome</keyword>
<feature type="compositionally biased region" description="Polar residues" evidence="1">
    <location>
        <begin position="383"/>
        <end position="393"/>
    </location>
</feature>
<evidence type="ECO:0000313" key="2">
    <source>
        <dbReference type="EMBL" id="KAK3200841.1"/>
    </source>
</evidence>
<name>A0AAN6RCS5_9PLEO</name>
<gene>
    <name evidence="2" type="ORF">GRF29_213g104271</name>
</gene>
<comment type="caution">
    <text evidence="2">The sequence shown here is derived from an EMBL/GenBank/DDBJ whole genome shotgun (WGS) entry which is preliminary data.</text>
</comment>
<feature type="region of interest" description="Disordered" evidence="1">
    <location>
        <begin position="453"/>
        <end position="513"/>
    </location>
</feature>